<gene>
    <name evidence="2" type="ORF">ISF_09501</name>
</gene>
<accession>A0A167HJ36</accession>
<keyword evidence="3" id="KW-1185">Reference proteome</keyword>
<evidence type="ECO:0000256" key="1">
    <source>
        <dbReference type="SAM" id="SignalP"/>
    </source>
</evidence>
<reference evidence="2 3" key="1">
    <citation type="journal article" date="2016" name="Genome Biol. Evol.">
        <title>Divergent and convergent evolution of fungal pathogenicity.</title>
        <authorList>
            <person name="Shang Y."/>
            <person name="Xiao G."/>
            <person name="Zheng P."/>
            <person name="Cen K."/>
            <person name="Zhan S."/>
            <person name="Wang C."/>
        </authorList>
    </citation>
    <scope>NUCLEOTIDE SEQUENCE [LARGE SCALE GENOMIC DNA]</scope>
    <source>
        <strain evidence="2 3">ARSEF 2679</strain>
    </source>
</reference>
<dbReference type="GeneID" id="30025793"/>
<protein>
    <submittedName>
        <fullName evidence="2">Uncharacterized protein</fullName>
    </submittedName>
</protein>
<dbReference type="Proteomes" id="UP000076744">
    <property type="component" value="Unassembled WGS sequence"/>
</dbReference>
<comment type="caution">
    <text evidence="2">The sequence shown here is derived from an EMBL/GenBank/DDBJ whole genome shotgun (WGS) entry which is preliminary data.</text>
</comment>
<name>A0A167HJ36_CORFA</name>
<proteinExistence type="predicted"/>
<evidence type="ECO:0000313" key="3">
    <source>
        <dbReference type="Proteomes" id="UP000076744"/>
    </source>
</evidence>
<evidence type="ECO:0000313" key="2">
    <source>
        <dbReference type="EMBL" id="OAA47969.1"/>
    </source>
</evidence>
<dbReference type="AlphaFoldDB" id="A0A167HJ36"/>
<feature type="chain" id="PRO_5007887640" evidence="1">
    <location>
        <begin position="23"/>
        <end position="84"/>
    </location>
</feature>
<organism evidence="2 3">
    <name type="scientific">Cordyceps fumosorosea (strain ARSEF 2679)</name>
    <name type="common">Isaria fumosorosea</name>
    <dbReference type="NCBI Taxonomy" id="1081104"/>
    <lineage>
        <taxon>Eukaryota</taxon>
        <taxon>Fungi</taxon>
        <taxon>Dikarya</taxon>
        <taxon>Ascomycota</taxon>
        <taxon>Pezizomycotina</taxon>
        <taxon>Sordariomycetes</taxon>
        <taxon>Hypocreomycetidae</taxon>
        <taxon>Hypocreales</taxon>
        <taxon>Cordycipitaceae</taxon>
        <taxon>Cordyceps</taxon>
    </lineage>
</organism>
<feature type="signal peptide" evidence="1">
    <location>
        <begin position="1"/>
        <end position="22"/>
    </location>
</feature>
<keyword evidence="1" id="KW-0732">Signal</keyword>
<sequence length="84" mass="8837">MQLSSITLILSLGSAGLAAASASNGLSVALLRRANDRGFEFTSACIQKSDDFFSSCESSKQAAGQSTRPCFDQGHQFIVDCLNS</sequence>
<dbReference type="RefSeq" id="XP_018699710.1">
    <property type="nucleotide sequence ID" value="XM_018853103.1"/>
</dbReference>
<dbReference type="EMBL" id="AZHB01000051">
    <property type="protein sequence ID" value="OAA47969.1"/>
    <property type="molecule type" value="Genomic_DNA"/>
</dbReference>